<dbReference type="Proteomes" id="UP000283509">
    <property type="component" value="Unassembled WGS sequence"/>
</dbReference>
<feature type="signal peptide" evidence="1">
    <location>
        <begin position="1"/>
        <end position="16"/>
    </location>
</feature>
<organism evidence="2 3">
    <name type="scientific">Penaeus vannamei</name>
    <name type="common">Whiteleg shrimp</name>
    <name type="synonym">Litopenaeus vannamei</name>
    <dbReference type="NCBI Taxonomy" id="6689"/>
    <lineage>
        <taxon>Eukaryota</taxon>
        <taxon>Metazoa</taxon>
        <taxon>Ecdysozoa</taxon>
        <taxon>Arthropoda</taxon>
        <taxon>Crustacea</taxon>
        <taxon>Multicrustacea</taxon>
        <taxon>Malacostraca</taxon>
        <taxon>Eumalacostraca</taxon>
        <taxon>Eucarida</taxon>
        <taxon>Decapoda</taxon>
        <taxon>Dendrobranchiata</taxon>
        <taxon>Penaeoidea</taxon>
        <taxon>Penaeidae</taxon>
        <taxon>Penaeus</taxon>
    </lineage>
</organism>
<keyword evidence="3" id="KW-1185">Reference proteome</keyword>
<protein>
    <submittedName>
        <fullName evidence="2">Uncharacterized protein</fullName>
    </submittedName>
</protein>
<gene>
    <name evidence="2" type="ORF">C7M84_020904</name>
</gene>
<accession>A0A423SAT4</accession>
<evidence type="ECO:0000313" key="2">
    <source>
        <dbReference type="EMBL" id="ROT61328.1"/>
    </source>
</evidence>
<keyword evidence="1" id="KW-0732">Signal</keyword>
<sequence>MLRVAVVLCLVASSLGFMMPEAMVKKYAYMKIMKDCLGERKVMSWMLEMKKVIAECGGEYDEYLEDLRLRPNYIPVYVNAPFMSHFAQQHSDGRTKRFIDFENVGIEDIKARMLTKINNITCALQKLEYIDEDGAVNYEIFKEEIEDLQVNNMLKADLLEAVDMCKDFSTCMPMEGSKHPLMEKLGSAVTFMKCCSMKKLMMCMKNDFRTLAAQVGPRGPIDEAMEQPPHPAPHSQHLSPLASLISAPRMLRVAVVLCVVACSLGSMVPEAMIKKYSYMKADITRGPNIIPVPFRHGMGHPSGLHRMRRSIGAEKVEELKEEMTKKISNITCALRKLDYITEDKKPNYEKFRQEVDAMTVSDTLKTDFKMAIDMCQKFSQCLPVDKVKHPFMEEMGTTMGFMKCCGLKRMTMCMKEDFRKYASESGFEGDVNELVGLMMTNVPDDLEGLFESLSM</sequence>
<evidence type="ECO:0000256" key="1">
    <source>
        <dbReference type="SAM" id="SignalP"/>
    </source>
</evidence>
<dbReference type="EMBL" id="QCYY01004232">
    <property type="protein sequence ID" value="ROT61328.1"/>
    <property type="molecule type" value="Genomic_DNA"/>
</dbReference>
<comment type="caution">
    <text evidence="2">The sequence shown here is derived from an EMBL/GenBank/DDBJ whole genome shotgun (WGS) entry which is preliminary data.</text>
</comment>
<dbReference type="OrthoDB" id="6363036at2759"/>
<dbReference type="AlphaFoldDB" id="A0A423SAT4"/>
<proteinExistence type="predicted"/>
<reference evidence="2 3" key="1">
    <citation type="submission" date="2018-04" db="EMBL/GenBank/DDBJ databases">
        <authorList>
            <person name="Zhang X."/>
            <person name="Yuan J."/>
            <person name="Li F."/>
            <person name="Xiang J."/>
        </authorList>
    </citation>
    <scope>NUCLEOTIDE SEQUENCE [LARGE SCALE GENOMIC DNA]</scope>
    <source>
        <tissue evidence="2">Muscle</tissue>
    </source>
</reference>
<name>A0A423SAT4_PENVA</name>
<feature type="chain" id="PRO_5019050271" evidence="1">
    <location>
        <begin position="17"/>
        <end position="455"/>
    </location>
</feature>
<evidence type="ECO:0000313" key="3">
    <source>
        <dbReference type="Proteomes" id="UP000283509"/>
    </source>
</evidence>
<reference evidence="2 3" key="2">
    <citation type="submission" date="2019-01" db="EMBL/GenBank/DDBJ databases">
        <title>The decoding of complex shrimp genome reveals the adaptation for benthos swimmer, frequently molting mechanism and breeding impact on genome.</title>
        <authorList>
            <person name="Sun Y."/>
            <person name="Gao Y."/>
            <person name="Yu Y."/>
        </authorList>
    </citation>
    <scope>NUCLEOTIDE SEQUENCE [LARGE SCALE GENOMIC DNA]</scope>
    <source>
        <tissue evidence="2">Muscle</tissue>
    </source>
</reference>